<evidence type="ECO:0000313" key="2">
    <source>
        <dbReference type="Proteomes" id="UP000094455"/>
    </source>
</evidence>
<dbReference type="EMBL" id="KV454002">
    <property type="protein sequence ID" value="ODQ47358.1"/>
    <property type="molecule type" value="Genomic_DNA"/>
</dbReference>
<sequence length="73" mass="8457">MSNPEELIAEVCILFSESRPTPISRCDLKLISSRYTNKHTHRSTNFIASGQQEAEEELWAVFLLSRRLQCFQV</sequence>
<evidence type="ECO:0000313" key="1">
    <source>
        <dbReference type="EMBL" id="ODQ47358.1"/>
    </source>
</evidence>
<dbReference type="RefSeq" id="XP_019018471.1">
    <property type="nucleotide sequence ID" value="XM_019159766.1"/>
</dbReference>
<proteinExistence type="predicted"/>
<gene>
    <name evidence="1" type="ORF">PICMEDRAFT_111676</name>
</gene>
<keyword evidence="2" id="KW-1185">Reference proteome</keyword>
<dbReference type="GeneID" id="30176453"/>
<organism evidence="1 2">
    <name type="scientific">Pichia membranifaciens NRRL Y-2026</name>
    <dbReference type="NCBI Taxonomy" id="763406"/>
    <lineage>
        <taxon>Eukaryota</taxon>
        <taxon>Fungi</taxon>
        <taxon>Dikarya</taxon>
        <taxon>Ascomycota</taxon>
        <taxon>Saccharomycotina</taxon>
        <taxon>Pichiomycetes</taxon>
        <taxon>Pichiales</taxon>
        <taxon>Pichiaceae</taxon>
        <taxon>Pichia</taxon>
    </lineage>
</organism>
<name>A0A1E3NNU9_9ASCO</name>
<dbReference type="AlphaFoldDB" id="A0A1E3NNU9"/>
<reference evidence="1 2" key="1">
    <citation type="journal article" date="2016" name="Proc. Natl. Acad. Sci. U.S.A.">
        <title>Comparative genomics of biotechnologically important yeasts.</title>
        <authorList>
            <person name="Riley R."/>
            <person name="Haridas S."/>
            <person name="Wolfe K.H."/>
            <person name="Lopes M.R."/>
            <person name="Hittinger C.T."/>
            <person name="Goeker M."/>
            <person name="Salamov A.A."/>
            <person name="Wisecaver J.H."/>
            <person name="Long T.M."/>
            <person name="Calvey C.H."/>
            <person name="Aerts A.L."/>
            <person name="Barry K.W."/>
            <person name="Choi C."/>
            <person name="Clum A."/>
            <person name="Coughlan A.Y."/>
            <person name="Deshpande S."/>
            <person name="Douglass A.P."/>
            <person name="Hanson S.J."/>
            <person name="Klenk H.-P."/>
            <person name="LaButti K.M."/>
            <person name="Lapidus A."/>
            <person name="Lindquist E.A."/>
            <person name="Lipzen A.M."/>
            <person name="Meier-Kolthoff J.P."/>
            <person name="Ohm R.A."/>
            <person name="Otillar R.P."/>
            <person name="Pangilinan J.L."/>
            <person name="Peng Y."/>
            <person name="Rokas A."/>
            <person name="Rosa C.A."/>
            <person name="Scheuner C."/>
            <person name="Sibirny A.A."/>
            <person name="Slot J.C."/>
            <person name="Stielow J.B."/>
            <person name="Sun H."/>
            <person name="Kurtzman C.P."/>
            <person name="Blackwell M."/>
            <person name="Grigoriev I.V."/>
            <person name="Jeffries T.W."/>
        </authorList>
    </citation>
    <scope>NUCLEOTIDE SEQUENCE [LARGE SCALE GENOMIC DNA]</scope>
    <source>
        <strain evidence="1 2">NRRL Y-2026</strain>
    </source>
</reference>
<dbReference type="Proteomes" id="UP000094455">
    <property type="component" value="Unassembled WGS sequence"/>
</dbReference>
<accession>A0A1E3NNU9</accession>
<protein>
    <submittedName>
        <fullName evidence="1">Uncharacterized protein</fullName>
    </submittedName>
</protein>